<dbReference type="Gene3D" id="1.10.357.10">
    <property type="entry name" value="Tetracycline Repressor, domain 2"/>
    <property type="match status" value="1"/>
</dbReference>
<dbReference type="PROSITE" id="PS50977">
    <property type="entry name" value="HTH_TETR_2"/>
    <property type="match status" value="1"/>
</dbReference>
<feature type="DNA-binding region" description="H-T-H motif" evidence="2">
    <location>
        <begin position="26"/>
        <end position="45"/>
    </location>
</feature>
<dbReference type="SUPFAM" id="SSF46689">
    <property type="entry name" value="Homeodomain-like"/>
    <property type="match status" value="1"/>
</dbReference>
<protein>
    <submittedName>
        <fullName evidence="4">Transcriptional regulator, TetR family</fullName>
    </submittedName>
</protein>
<evidence type="ECO:0000256" key="2">
    <source>
        <dbReference type="PROSITE-ProRule" id="PRU00335"/>
    </source>
</evidence>
<dbReference type="OrthoDB" id="9802802at2"/>
<dbReference type="Proteomes" id="UP000243297">
    <property type="component" value="Unassembled WGS sequence"/>
</dbReference>
<feature type="domain" description="HTH tetR-type" evidence="3">
    <location>
        <begin position="3"/>
        <end position="63"/>
    </location>
</feature>
<keyword evidence="5" id="KW-1185">Reference proteome</keyword>
<dbReference type="InterPro" id="IPR050624">
    <property type="entry name" value="HTH-type_Tx_Regulator"/>
</dbReference>
<evidence type="ECO:0000256" key="1">
    <source>
        <dbReference type="ARBA" id="ARBA00023125"/>
    </source>
</evidence>
<gene>
    <name evidence="4" type="ORF">SAMN02745191_2120</name>
</gene>
<evidence type="ECO:0000313" key="5">
    <source>
        <dbReference type="Proteomes" id="UP000243297"/>
    </source>
</evidence>
<name>A0A1T4PT12_9FIRM</name>
<dbReference type="Pfam" id="PF00440">
    <property type="entry name" value="TetR_N"/>
    <property type="match status" value="1"/>
</dbReference>
<dbReference type="InterPro" id="IPR001647">
    <property type="entry name" value="HTH_TetR"/>
</dbReference>
<dbReference type="GO" id="GO:0003677">
    <property type="term" value="F:DNA binding"/>
    <property type="evidence" value="ECO:0007669"/>
    <property type="project" value="UniProtKB-UniRule"/>
</dbReference>
<accession>A0A1T4PT12</accession>
<dbReference type="InterPro" id="IPR039532">
    <property type="entry name" value="TetR_C_Firmicutes"/>
</dbReference>
<proteinExistence type="predicted"/>
<organism evidence="4 5">
    <name type="scientific">Anaerorhabdus furcosa</name>
    <dbReference type="NCBI Taxonomy" id="118967"/>
    <lineage>
        <taxon>Bacteria</taxon>
        <taxon>Bacillati</taxon>
        <taxon>Bacillota</taxon>
        <taxon>Erysipelotrichia</taxon>
        <taxon>Erysipelotrichales</taxon>
        <taxon>Erysipelotrichaceae</taxon>
        <taxon>Anaerorhabdus</taxon>
    </lineage>
</organism>
<dbReference type="EMBL" id="FUWY01000007">
    <property type="protein sequence ID" value="SJZ94018.1"/>
    <property type="molecule type" value="Genomic_DNA"/>
</dbReference>
<dbReference type="PANTHER" id="PTHR43479:SF7">
    <property type="entry name" value="TETR-FAMILY TRANSCRIPTIONAL REGULATOR"/>
    <property type="match status" value="1"/>
</dbReference>
<dbReference type="PANTHER" id="PTHR43479">
    <property type="entry name" value="ACREF/ENVCD OPERON REPRESSOR-RELATED"/>
    <property type="match status" value="1"/>
</dbReference>
<evidence type="ECO:0000259" key="3">
    <source>
        <dbReference type="PROSITE" id="PS50977"/>
    </source>
</evidence>
<reference evidence="5" key="1">
    <citation type="submission" date="2017-02" db="EMBL/GenBank/DDBJ databases">
        <authorList>
            <person name="Varghese N."/>
            <person name="Submissions S."/>
        </authorList>
    </citation>
    <scope>NUCLEOTIDE SEQUENCE [LARGE SCALE GENOMIC DNA]</scope>
    <source>
        <strain evidence="5">ATCC 25662</strain>
    </source>
</reference>
<sequence>MKELTKIALGESLKKMLSEKTLDSITVTEVADDCGVNRQTFYYHFQDIYALLDWIFIRETQAAMQTEVNYENWTICLEDVFAYMLQNKNFFTNVYHSVSREMIERYLYQIQIHYLELVIRDLDQDKILSVDDKKFIESFIAYAIVGNVLEWIRNGMKADYHLIITRISKITSGDIVKYML</sequence>
<dbReference type="InterPro" id="IPR009057">
    <property type="entry name" value="Homeodomain-like_sf"/>
</dbReference>
<dbReference type="AlphaFoldDB" id="A0A1T4PT12"/>
<keyword evidence="1 2" id="KW-0238">DNA-binding</keyword>
<dbReference type="STRING" id="118967.SAMN02745191_2120"/>
<evidence type="ECO:0000313" key="4">
    <source>
        <dbReference type="EMBL" id="SJZ94018.1"/>
    </source>
</evidence>
<dbReference type="Pfam" id="PF14278">
    <property type="entry name" value="TetR_C_8"/>
    <property type="match status" value="1"/>
</dbReference>
<dbReference type="RefSeq" id="WP_078712517.1">
    <property type="nucleotide sequence ID" value="NZ_FUWY01000007.1"/>
</dbReference>